<accession>A0A5R9ALJ8</accession>
<feature type="chain" id="PRO_5039632136" description="Sensor domain-containing protein" evidence="2">
    <location>
        <begin position="31"/>
        <end position="295"/>
    </location>
</feature>
<dbReference type="OrthoDB" id="4966027at2"/>
<dbReference type="RefSeq" id="WP_138169525.1">
    <property type="nucleotide sequence ID" value="NZ_VAWA01000003.1"/>
</dbReference>
<feature type="region of interest" description="Disordered" evidence="1">
    <location>
        <begin position="34"/>
        <end position="84"/>
    </location>
</feature>
<evidence type="ECO:0008006" key="5">
    <source>
        <dbReference type="Google" id="ProtNLM"/>
    </source>
</evidence>
<organism evidence="3 4">
    <name type="scientific">Nesterenkonia sphaerica</name>
    <dbReference type="NCBI Taxonomy" id="1804988"/>
    <lineage>
        <taxon>Bacteria</taxon>
        <taxon>Bacillati</taxon>
        <taxon>Actinomycetota</taxon>
        <taxon>Actinomycetes</taxon>
        <taxon>Micrococcales</taxon>
        <taxon>Micrococcaceae</taxon>
        <taxon>Nesterenkonia</taxon>
    </lineage>
</organism>
<evidence type="ECO:0000313" key="4">
    <source>
        <dbReference type="Proteomes" id="UP000306544"/>
    </source>
</evidence>
<comment type="caution">
    <text evidence="3">The sequence shown here is derived from an EMBL/GenBank/DDBJ whole genome shotgun (WGS) entry which is preliminary data.</text>
</comment>
<dbReference type="EMBL" id="VAWA01000003">
    <property type="protein sequence ID" value="TLP79014.1"/>
    <property type="molecule type" value="Genomic_DNA"/>
</dbReference>
<evidence type="ECO:0000256" key="2">
    <source>
        <dbReference type="SAM" id="SignalP"/>
    </source>
</evidence>
<feature type="signal peptide" evidence="2">
    <location>
        <begin position="1"/>
        <end position="30"/>
    </location>
</feature>
<protein>
    <recommendedName>
        <fullName evidence="5">Sensor domain-containing protein</fullName>
    </recommendedName>
</protein>
<dbReference type="Proteomes" id="UP000306544">
    <property type="component" value="Unassembled WGS sequence"/>
</dbReference>
<dbReference type="AlphaFoldDB" id="A0A5R9ALJ8"/>
<keyword evidence="2" id="KW-0732">Signal</keyword>
<keyword evidence="4" id="KW-1185">Reference proteome</keyword>
<reference evidence="3 4" key="1">
    <citation type="submission" date="2019-05" db="EMBL/GenBank/DDBJ databases">
        <title>Nesterenkonia sp. GY239, isolated from the Southern Atlantic Ocean.</title>
        <authorList>
            <person name="Zhang G."/>
        </authorList>
    </citation>
    <scope>NUCLEOTIDE SEQUENCE [LARGE SCALE GENOMIC DNA]</scope>
    <source>
        <strain evidence="3 4">GY239</strain>
    </source>
</reference>
<evidence type="ECO:0000313" key="3">
    <source>
        <dbReference type="EMBL" id="TLP79014.1"/>
    </source>
</evidence>
<name>A0A5R9ALJ8_9MICC</name>
<proteinExistence type="predicted"/>
<gene>
    <name evidence="3" type="ORF">FEF27_03955</name>
</gene>
<evidence type="ECO:0000256" key="1">
    <source>
        <dbReference type="SAM" id="MobiDB-lite"/>
    </source>
</evidence>
<sequence>MLLPPLPSRTRSRSRVAVSVVAVSAMGFLAACGASDQDQQDQAEPQSQGTPGSAEGATEPGEPDREPEGSAASPEGNAEVHRPGALSEQEKLEVLLSSADLPVSPQGHSTYEDLSYFQESIAVEYTHYQDSFDETECSAVMDRINVDLVGEDPRSGLAHAYTLPAVEGSDQEYQPQIYVWVLSYDREVDTSSVWHYVHENCTGGQLASGTEEVEIEPFSVDDSAGLPAEGISMVIHRNGEPIDSPAAVRHSMTLDFGDNLVMLSAVGLDEEDFADLAAVQAHKLADYADRLDDDA</sequence>